<reference evidence="1" key="1">
    <citation type="submission" date="2021-06" db="EMBL/GenBank/DDBJ databases">
        <authorList>
            <person name="Kallberg Y."/>
            <person name="Tangrot J."/>
            <person name="Rosling A."/>
        </authorList>
    </citation>
    <scope>NUCLEOTIDE SEQUENCE</scope>
    <source>
        <strain evidence="1">28 12/20/2015</strain>
    </source>
</reference>
<evidence type="ECO:0000313" key="1">
    <source>
        <dbReference type="EMBL" id="CAG8749127.1"/>
    </source>
</evidence>
<organism evidence="1 2">
    <name type="scientific">Cetraspora pellucida</name>
    <dbReference type="NCBI Taxonomy" id="1433469"/>
    <lineage>
        <taxon>Eukaryota</taxon>
        <taxon>Fungi</taxon>
        <taxon>Fungi incertae sedis</taxon>
        <taxon>Mucoromycota</taxon>
        <taxon>Glomeromycotina</taxon>
        <taxon>Glomeromycetes</taxon>
        <taxon>Diversisporales</taxon>
        <taxon>Gigasporaceae</taxon>
        <taxon>Cetraspora</taxon>
    </lineage>
</organism>
<comment type="caution">
    <text evidence="1">The sequence shown here is derived from an EMBL/GenBank/DDBJ whole genome shotgun (WGS) entry which is preliminary data.</text>
</comment>
<gene>
    <name evidence="1" type="ORF">SPELUC_LOCUS14360</name>
</gene>
<sequence>FEHISRHGHWTMSKYVHVQEICVDSVCVRHWILVHHYCEASEFEPSYYCLAF</sequence>
<accession>A0ACA9QFJ5</accession>
<feature type="non-terminal residue" evidence="1">
    <location>
        <position position="52"/>
    </location>
</feature>
<keyword evidence="2" id="KW-1185">Reference proteome</keyword>
<name>A0ACA9QFJ5_9GLOM</name>
<proteinExistence type="predicted"/>
<evidence type="ECO:0000313" key="2">
    <source>
        <dbReference type="Proteomes" id="UP000789366"/>
    </source>
</evidence>
<feature type="non-terminal residue" evidence="1">
    <location>
        <position position="1"/>
    </location>
</feature>
<dbReference type="Proteomes" id="UP000789366">
    <property type="component" value="Unassembled WGS sequence"/>
</dbReference>
<dbReference type="EMBL" id="CAJVPW010041862">
    <property type="protein sequence ID" value="CAG8749127.1"/>
    <property type="molecule type" value="Genomic_DNA"/>
</dbReference>
<protein>
    <submittedName>
        <fullName evidence="1">8159_t:CDS:1</fullName>
    </submittedName>
</protein>